<evidence type="ECO:0000313" key="3">
    <source>
        <dbReference type="EMBL" id="KAJ8917420.1"/>
    </source>
</evidence>
<feature type="signal peptide" evidence="1">
    <location>
        <begin position="1"/>
        <end position="19"/>
    </location>
</feature>
<dbReference type="InterPro" id="IPR001507">
    <property type="entry name" value="ZP_dom"/>
</dbReference>
<gene>
    <name evidence="3" type="ORF">NQ315_005466</name>
</gene>
<dbReference type="InterPro" id="IPR056953">
    <property type="entry name" value="CUT_N"/>
</dbReference>
<dbReference type="Pfam" id="PF25057">
    <property type="entry name" value="CUT_N"/>
    <property type="match status" value="1"/>
</dbReference>
<keyword evidence="1" id="KW-0732">Signal</keyword>
<protein>
    <recommendedName>
        <fullName evidence="2">ZP domain-containing protein</fullName>
    </recommendedName>
</protein>
<feature type="chain" id="PRO_5043709529" description="ZP domain-containing protein" evidence="1">
    <location>
        <begin position="20"/>
        <end position="198"/>
    </location>
</feature>
<evidence type="ECO:0000259" key="2">
    <source>
        <dbReference type="PROSITE" id="PS51034"/>
    </source>
</evidence>
<proteinExistence type="predicted"/>
<reference evidence="3 4" key="1">
    <citation type="journal article" date="2023" name="Insect Mol. Biol.">
        <title>Genome sequencing provides insights into the evolution of gene families encoding plant cell wall-degrading enzymes in longhorned beetles.</title>
        <authorList>
            <person name="Shin N.R."/>
            <person name="Okamura Y."/>
            <person name="Kirsch R."/>
            <person name="Pauchet Y."/>
        </authorList>
    </citation>
    <scope>NUCLEOTIDE SEQUENCE [LARGE SCALE GENOMIC DNA]</scope>
    <source>
        <strain evidence="3">EAD_L_NR</strain>
    </source>
</reference>
<evidence type="ECO:0000256" key="1">
    <source>
        <dbReference type="SAM" id="SignalP"/>
    </source>
</evidence>
<dbReference type="Proteomes" id="UP001159042">
    <property type="component" value="Unassembled WGS sequence"/>
</dbReference>
<name>A0AAV8VU44_9CUCU</name>
<evidence type="ECO:0000313" key="4">
    <source>
        <dbReference type="Proteomes" id="UP001159042"/>
    </source>
</evidence>
<keyword evidence="4" id="KW-1185">Reference proteome</keyword>
<sequence>MLVTIIYAYLLKTIFFLNAEIFQQNIGDKMTIGLTDKGYKTVELRCGPESMVVDLETEDEFQGIIYTRGSFYSKETPCFQDIDDERAQKLFKIEIPFDKCDTIKKGNIYSNVLVLQHDKELIMPGDAAFSLECDFSEPRDVTLTADMQSVYAVASRITLIDADPAKPIRKINKVATFESYTNSVVITSDSLRRRREEL</sequence>
<dbReference type="PROSITE" id="PS51034">
    <property type="entry name" value="ZP_2"/>
    <property type="match status" value="1"/>
</dbReference>
<dbReference type="AlphaFoldDB" id="A0AAV8VU44"/>
<comment type="caution">
    <text evidence="3">The sequence shown here is derived from an EMBL/GenBank/DDBJ whole genome shotgun (WGS) entry which is preliminary data.</text>
</comment>
<feature type="domain" description="ZP" evidence="2">
    <location>
        <begin position="45"/>
        <end position="198"/>
    </location>
</feature>
<accession>A0AAV8VU44</accession>
<dbReference type="PANTHER" id="PTHR46560">
    <property type="entry name" value="CYPHER, ISOFORM B"/>
    <property type="match status" value="1"/>
</dbReference>
<dbReference type="EMBL" id="JANEYG010000033">
    <property type="protein sequence ID" value="KAJ8917420.1"/>
    <property type="molecule type" value="Genomic_DNA"/>
</dbReference>
<organism evidence="3 4">
    <name type="scientific">Exocentrus adspersus</name>
    <dbReference type="NCBI Taxonomy" id="1586481"/>
    <lineage>
        <taxon>Eukaryota</taxon>
        <taxon>Metazoa</taxon>
        <taxon>Ecdysozoa</taxon>
        <taxon>Arthropoda</taxon>
        <taxon>Hexapoda</taxon>
        <taxon>Insecta</taxon>
        <taxon>Pterygota</taxon>
        <taxon>Neoptera</taxon>
        <taxon>Endopterygota</taxon>
        <taxon>Coleoptera</taxon>
        <taxon>Polyphaga</taxon>
        <taxon>Cucujiformia</taxon>
        <taxon>Chrysomeloidea</taxon>
        <taxon>Cerambycidae</taxon>
        <taxon>Lamiinae</taxon>
        <taxon>Acanthocinini</taxon>
        <taxon>Exocentrus</taxon>
    </lineage>
</organism>
<dbReference type="PANTHER" id="PTHR46560:SF7">
    <property type="entry name" value="RE59626P"/>
    <property type="match status" value="1"/>
</dbReference>